<dbReference type="GO" id="GO:0005829">
    <property type="term" value="C:cytosol"/>
    <property type="evidence" value="ECO:0007669"/>
    <property type="project" value="TreeGrafter"/>
</dbReference>
<evidence type="ECO:0000313" key="9">
    <source>
        <dbReference type="Proteomes" id="UP000034081"/>
    </source>
</evidence>
<keyword evidence="4" id="KW-0963">Cytoplasm</keyword>
<dbReference type="GO" id="GO:0016020">
    <property type="term" value="C:membrane"/>
    <property type="evidence" value="ECO:0007669"/>
    <property type="project" value="TreeGrafter"/>
</dbReference>
<comment type="similarity">
    <text evidence="1 4">Belongs to the IF-3 family.</text>
</comment>
<dbReference type="InterPro" id="IPR019814">
    <property type="entry name" value="Translation_initiation_fac_3_N"/>
</dbReference>
<evidence type="ECO:0000259" key="6">
    <source>
        <dbReference type="Pfam" id="PF00707"/>
    </source>
</evidence>
<dbReference type="SUPFAM" id="SSF55200">
    <property type="entry name" value="Translation initiation factor IF3, C-terminal domain"/>
    <property type="match status" value="1"/>
</dbReference>
<dbReference type="NCBIfam" id="TIGR00168">
    <property type="entry name" value="infC"/>
    <property type="match status" value="1"/>
</dbReference>
<dbReference type="InterPro" id="IPR036788">
    <property type="entry name" value="T_IF-3_C_sf"/>
</dbReference>
<evidence type="ECO:0000313" key="8">
    <source>
        <dbReference type="EMBL" id="KKQ85871.1"/>
    </source>
</evidence>
<dbReference type="GO" id="GO:0003743">
    <property type="term" value="F:translation initiation factor activity"/>
    <property type="evidence" value="ECO:0007669"/>
    <property type="project" value="UniProtKB-UniRule"/>
</dbReference>
<dbReference type="InterPro" id="IPR001288">
    <property type="entry name" value="Translation_initiation_fac_3"/>
</dbReference>
<evidence type="ECO:0000256" key="2">
    <source>
        <dbReference type="ARBA" id="ARBA00022540"/>
    </source>
</evidence>
<dbReference type="InterPro" id="IPR019815">
    <property type="entry name" value="Translation_initiation_fac_3_C"/>
</dbReference>
<evidence type="ECO:0000259" key="7">
    <source>
        <dbReference type="Pfam" id="PF05198"/>
    </source>
</evidence>
<keyword evidence="3 4" id="KW-0648">Protein biosynthesis</keyword>
<name>A0A0G0P967_9BACT</name>
<dbReference type="HAMAP" id="MF_00080">
    <property type="entry name" value="IF_3"/>
    <property type="match status" value="1"/>
</dbReference>
<dbReference type="Gene3D" id="3.10.20.80">
    <property type="entry name" value="Translation initiation factor 3 (IF-3), N-terminal domain"/>
    <property type="match status" value="1"/>
</dbReference>
<dbReference type="SUPFAM" id="SSF54364">
    <property type="entry name" value="Translation initiation factor IF3, N-terminal domain"/>
    <property type="match status" value="1"/>
</dbReference>
<dbReference type="GO" id="GO:0032790">
    <property type="term" value="P:ribosome disassembly"/>
    <property type="evidence" value="ECO:0007669"/>
    <property type="project" value="TreeGrafter"/>
</dbReference>
<proteinExistence type="inferred from homology"/>
<comment type="subcellular location">
    <subcellularLocation>
        <location evidence="4">Cytoplasm</location>
    </subcellularLocation>
</comment>
<feature type="domain" description="Translation initiation factor 3 C-terminal" evidence="6">
    <location>
        <begin position="87"/>
        <end position="170"/>
    </location>
</feature>
<gene>
    <name evidence="4" type="primary">infC</name>
    <name evidence="8" type="ORF">UT08_C0003G0034</name>
</gene>
<dbReference type="Proteomes" id="UP000034081">
    <property type="component" value="Unassembled WGS sequence"/>
</dbReference>
<dbReference type="EMBL" id="LBVL01000003">
    <property type="protein sequence ID" value="KKQ85871.1"/>
    <property type="molecule type" value="Genomic_DNA"/>
</dbReference>
<dbReference type="PATRIC" id="fig|1618570.3.peg.318"/>
<dbReference type="STRING" id="1618570.UT08_C0003G0034"/>
<comment type="caution">
    <text evidence="8">The sequence shown here is derived from an EMBL/GenBank/DDBJ whole genome shotgun (WGS) entry which is preliminary data.</text>
</comment>
<dbReference type="AlphaFoldDB" id="A0A0G0P967"/>
<dbReference type="Pfam" id="PF05198">
    <property type="entry name" value="IF3_N"/>
    <property type="match status" value="1"/>
</dbReference>
<dbReference type="Pfam" id="PF00707">
    <property type="entry name" value="IF3_C"/>
    <property type="match status" value="1"/>
</dbReference>
<dbReference type="InterPro" id="IPR036787">
    <property type="entry name" value="T_IF-3_N_sf"/>
</dbReference>
<dbReference type="Gene3D" id="3.30.110.10">
    <property type="entry name" value="Translation initiation factor 3 (IF-3), C-terminal domain"/>
    <property type="match status" value="1"/>
</dbReference>
<evidence type="ECO:0000256" key="1">
    <source>
        <dbReference type="ARBA" id="ARBA00005439"/>
    </source>
</evidence>
<dbReference type="GO" id="GO:0043022">
    <property type="term" value="F:ribosome binding"/>
    <property type="evidence" value="ECO:0007669"/>
    <property type="project" value="TreeGrafter"/>
</dbReference>
<evidence type="ECO:0000256" key="5">
    <source>
        <dbReference type="NCBIfam" id="TIGR00168"/>
    </source>
</evidence>
<reference evidence="8 9" key="1">
    <citation type="journal article" date="2015" name="Nature">
        <title>rRNA introns, odd ribosomes, and small enigmatic genomes across a large radiation of phyla.</title>
        <authorList>
            <person name="Brown C.T."/>
            <person name="Hug L.A."/>
            <person name="Thomas B.C."/>
            <person name="Sharon I."/>
            <person name="Castelle C.J."/>
            <person name="Singh A."/>
            <person name="Wilkins M.J."/>
            <person name="Williams K.H."/>
            <person name="Banfield J.F."/>
        </authorList>
    </citation>
    <scope>NUCLEOTIDE SEQUENCE [LARGE SCALE GENOMIC DNA]</scope>
</reference>
<organism evidence="8 9">
    <name type="scientific">Candidatus Woesebacteria bacterium GW2011_GWB1_38_8</name>
    <dbReference type="NCBI Taxonomy" id="1618570"/>
    <lineage>
        <taxon>Bacteria</taxon>
        <taxon>Candidatus Woeseibacteriota</taxon>
    </lineage>
</organism>
<evidence type="ECO:0000256" key="3">
    <source>
        <dbReference type="ARBA" id="ARBA00022917"/>
    </source>
</evidence>
<evidence type="ECO:0000256" key="4">
    <source>
        <dbReference type="HAMAP-Rule" id="MF_00080"/>
    </source>
</evidence>
<sequence length="192" mass="22028">MITGKFNWRINNQIQAQEVRVIGPDKKQVGVMKLNEALAKANEAGLDLVEIAPTAKPPVVQIVELGKFKYEQEKRLRQEKKKTKASELKEIRFSPFIAQHDYQTRMVKIKEFLDESNKVRLVVVFKGRHMGSKQFGYDLLKKITSELGARIAVDMQPKFLGRHLVMGISPVKKSIRVKEPESVRNETQNMPD</sequence>
<protein>
    <recommendedName>
        <fullName evidence="4 5">Translation initiation factor IF-3</fullName>
    </recommendedName>
</protein>
<comment type="subunit">
    <text evidence="4">Monomer.</text>
</comment>
<feature type="domain" description="Translation initiation factor 3 N-terminal" evidence="7">
    <location>
        <begin position="10"/>
        <end position="78"/>
    </location>
</feature>
<comment type="function">
    <text evidence="4">IF-3 binds to the 30S ribosomal subunit and shifts the equilibrium between 70S ribosomes and their 50S and 30S subunits in favor of the free subunits, thus enhancing the availability of 30S subunits on which protein synthesis initiation begins.</text>
</comment>
<accession>A0A0G0P967</accession>
<dbReference type="PANTHER" id="PTHR10938">
    <property type="entry name" value="TRANSLATION INITIATION FACTOR IF-3"/>
    <property type="match status" value="1"/>
</dbReference>
<keyword evidence="2 4" id="KW-0396">Initiation factor</keyword>
<dbReference type="PANTHER" id="PTHR10938:SF0">
    <property type="entry name" value="TRANSLATION INITIATION FACTOR IF-3, MITOCHONDRIAL"/>
    <property type="match status" value="1"/>
</dbReference>